<dbReference type="EnsemblBacteria" id="ABL79251">
    <property type="protein sequence ID" value="ABL79251"/>
    <property type="gene ID" value="Tpen_1856"/>
</dbReference>
<name>A1S1C1_THEPD</name>
<dbReference type="KEGG" id="tpe:Tpen_1856"/>
<dbReference type="EMBL" id="CP000506">
    <property type="protein sequence ID" value="ABL79251.1"/>
    <property type="molecule type" value="Genomic_DNA"/>
</dbReference>
<accession>A1S1C1</accession>
<dbReference type="RefSeq" id="WP_011751376.1">
    <property type="nucleotide sequence ID" value="NC_008696.1"/>
</dbReference>
<dbReference type="HOGENOM" id="CLU_1736511_0_0_2"/>
<protein>
    <submittedName>
        <fullName evidence="2">Uncharacterized protein</fullName>
    </submittedName>
</protein>
<gene>
    <name evidence="2" type="ordered locus">Tpen_1856</name>
</gene>
<feature type="compositionally biased region" description="Acidic residues" evidence="1">
    <location>
        <begin position="7"/>
        <end position="38"/>
    </location>
</feature>
<geneLocation type="plasmid" evidence="2 3">
    <name>pTPEN01</name>
</geneLocation>
<reference evidence="3" key="1">
    <citation type="journal article" date="2008" name="J. Bacteriol.">
        <title>Genome sequence of Thermofilum pendens reveals an exceptional loss of biosynthetic pathways without genome reduction.</title>
        <authorList>
            <person name="Anderson I."/>
            <person name="Rodriguez J."/>
            <person name="Susanti D."/>
            <person name="Porat I."/>
            <person name="Reich C."/>
            <person name="Ulrich L.E."/>
            <person name="Elkins J.G."/>
            <person name="Mavromatis K."/>
            <person name="Lykidis A."/>
            <person name="Kim E."/>
            <person name="Thompson L.S."/>
            <person name="Nolan M."/>
            <person name="Land M."/>
            <person name="Copeland A."/>
            <person name="Lapidus A."/>
            <person name="Lucas S."/>
            <person name="Detter C."/>
            <person name="Zhulin I.B."/>
            <person name="Olsen G.J."/>
            <person name="Whitman W."/>
            <person name="Mukhopadhyay B."/>
            <person name="Bristow J."/>
            <person name="Kyrpides N."/>
        </authorList>
    </citation>
    <scope>NUCLEOTIDE SEQUENCE [LARGE SCALE GENOMIC DNA]</scope>
    <source>
        <strain evidence="3">DSM 2475 / Hrk 5</strain>
        <plasmid evidence="3">pTPEN01</plasmid>
    </source>
</reference>
<evidence type="ECO:0000313" key="2">
    <source>
        <dbReference type="EMBL" id="ABL79251.1"/>
    </source>
</evidence>
<keyword evidence="2" id="KW-0614">Plasmid</keyword>
<dbReference type="Proteomes" id="UP000000641">
    <property type="component" value="Plasmid pTPEN01"/>
</dbReference>
<keyword evidence="3" id="KW-1185">Reference proteome</keyword>
<organism evidence="2 3">
    <name type="scientific">Thermofilum pendens (strain DSM 2475 / Hrk 5)</name>
    <dbReference type="NCBI Taxonomy" id="368408"/>
    <lineage>
        <taxon>Archaea</taxon>
        <taxon>Thermoproteota</taxon>
        <taxon>Thermoprotei</taxon>
        <taxon>Thermofilales</taxon>
        <taxon>Thermofilaceae</taxon>
        <taxon>Thermofilum</taxon>
    </lineage>
</organism>
<evidence type="ECO:0000313" key="3">
    <source>
        <dbReference type="Proteomes" id="UP000000641"/>
    </source>
</evidence>
<feature type="region of interest" description="Disordered" evidence="1">
    <location>
        <begin position="1"/>
        <end position="38"/>
    </location>
</feature>
<evidence type="ECO:0000256" key="1">
    <source>
        <dbReference type="SAM" id="MobiDB-lite"/>
    </source>
</evidence>
<dbReference type="GeneID" id="4600342"/>
<dbReference type="AlphaFoldDB" id="A1S1C1"/>
<sequence>MKREDWEVIEEDEEIVEEEEEPVEEEVVEEDEERVNEPDEVVIAKPEPSLESYMTRTELFLMHVYETKRYFNMSQEAKRRGMKQLASRFLRESRQHLRVAFHMCPYRPHMCPLYDVWTGKCPVGLEDRCRPLAWSKARPKKIRGWFRKKK</sequence>
<proteinExistence type="predicted"/>